<accession>A0ABS4SXT4</accession>
<dbReference type="Proteomes" id="UP001519331">
    <property type="component" value="Unassembled WGS sequence"/>
</dbReference>
<keyword evidence="3" id="KW-1185">Reference proteome</keyword>
<sequence>MAESTPDATREAIELWVRELTHHLEIDDVEIDIDALLKLAGQAAHTIVRPSAPITTFLVGYVTGLAEASGQADYDKAVRAASRVAEQLLERRSQAVG</sequence>
<dbReference type="Pfam" id="PF20058">
    <property type="entry name" value="DUF6457"/>
    <property type="match status" value="1"/>
</dbReference>
<gene>
    <name evidence="2" type="ORF">JOF45_000036</name>
</gene>
<reference evidence="2 3" key="1">
    <citation type="submission" date="2021-03" db="EMBL/GenBank/DDBJ databases">
        <title>Sequencing the genomes of 1000 actinobacteria strains.</title>
        <authorList>
            <person name="Klenk H.-P."/>
        </authorList>
    </citation>
    <scope>NUCLEOTIDE SEQUENCE [LARGE SCALE GENOMIC DNA]</scope>
    <source>
        <strain evidence="2 3">DSM 12544</strain>
    </source>
</reference>
<dbReference type="EMBL" id="JAGINX010000001">
    <property type="protein sequence ID" value="MBP2317017.1"/>
    <property type="molecule type" value="Genomic_DNA"/>
</dbReference>
<name>A0ABS4SXT4_9MICC</name>
<evidence type="ECO:0000259" key="1">
    <source>
        <dbReference type="Pfam" id="PF20058"/>
    </source>
</evidence>
<comment type="caution">
    <text evidence="2">The sequence shown here is derived from an EMBL/GenBank/DDBJ whole genome shotgun (WGS) entry which is preliminary data.</text>
</comment>
<dbReference type="InterPro" id="IPR045598">
    <property type="entry name" value="DUF6457"/>
</dbReference>
<evidence type="ECO:0000313" key="3">
    <source>
        <dbReference type="Proteomes" id="UP001519331"/>
    </source>
</evidence>
<organism evidence="2 3">
    <name type="scientific">Nesterenkonia lacusekhoensis</name>
    <dbReference type="NCBI Taxonomy" id="150832"/>
    <lineage>
        <taxon>Bacteria</taxon>
        <taxon>Bacillati</taxon>
        <taxon>Actinomycetota</taxon>
        <taxon>Actinomycetes</taxon>
        <taxon>Micrococcales</taxon>
        <taxon>Micrococcaceae</taxon>
        <taxon>Nesterenkonia</taxon>
    </lineage>
</organism>
<evidence type="ECO:0000313" key="2">
    <source>
        <dbReference type="EMBL" id="MBP2317017.1"/>
    </source>
</evidence>
<proteinExistence type="predicted"/>
<protein>
    <recommendedName>
        <fullName evidence="1">DUF6457 domain-containing protein</fullName>
    </recommendedName>
</protein>
<dbReference type="RefSeq" id="WP_245324089.1">
    <property type="nucleotide sequence ID" value="NZ_JAGINX010000001.1"/>
</dbReference>
<feature type="domain" description="DUF6457" evidence="1">
    <location>
        <begin position="10"/>
        <end position="92"/>
    </location>
</feature>